<organism evidence="3 4">
    <name type="scientific">Spirosoma oryzae</name>
    <dbReference type="NCBI Taxonomy" id="1469603"/>
    <lineage>
        <taxon>Bacteria</taxon>
        <taxon>Pseudomonadati</taxon>
        <taxon>Bacteroidota</taxon>
        <taxon>Cytophagia</taxon>
        <taxon>Cytophagales</taxon>
        <taxon>Cytophagaceae</taxon>
        <taxon>Spirosoma</taxon>
    </lineage>
</organism>
<evidence type="ECO:0000256" key="1">
    <source>
        <dbReference type="ARBA" id="ARBA00022741"/>
    </source>
</evidence>
<dbReference type="Pfam" id="PF24729">
    <property type="entry name" value="Acb2_Tad1_hairpin"/>
    <property type="match status" value="1"/>
</dbReference>
<dbReference type="GO" id="GO:0000166">
    <property type="term" value="F:nucleotide binding"/>
    <property type="evidence" value="ECO:0007669"/>
    <property type="project" value="UniProtKB-KW"/>
</dbReference>
<dbReference type="InterPro" id="IPR056098">
    <property type="entry name" value="Acb2/Tad1_hairpin"/>
</dbReference>
<proteinExistence type="predicted"/>
<name>A0A2T0S8M9_9BACT</name>
<reference evidence="3 4" key="1">
    <citation type="submission" date="2018-03" db="EMBL/GenBank/DDBJ databases">
        <title>Genomic Encyclopedia of Archaeal and Bacterial Type Strains, Phase II (KMG-II): from individual species to whole genera.</title>
        <authorList>
            <person name="Goeker M."/>
        </authorList>
    </citation>
    <scope>NUCLEOTIDE SEQUENCE [LARGE SCALE GENOMIC DNA]</scope>
    <source>
        <strain evidence="3 4">DSM 28354</strain>
    </source>
</reference>
<comment type="caution">
    <text evidence="3">The sequence shown here is derived from an EMBL/GenBank/DDBJ whole genome shotgun (WGS) entry which is preliminary data.</text>
</comment>
<gene>
    <name evidence="3" type="ORF">CLV58_12547</name>
</gene>
<evidence type="ECO:0000313" key="4">
    <source>
        <dbReference type="Proteomes" id="UP000238375"/>
    </source>
</evidence>
<dbReference type="OrthoDB" id="1495616at2"/>
<protein>
    <recommendedName>
        <fullName evidence="2">Acb2/Tad1 hairpin domain-containing protein</fullName>
    </recommendedName>
</protein>
<keyword evidence="1" id="KW-0547">Nucleotide-binding</keyword>
<accession>A0A2T0S8M9</accession>
<dbReference type="Proteomes" id="UP000238375">
    <property type="component" value="Unassembled WGS sequence"/>
</dbReference>
<dbReference type="EMBL" id="PVTE01000025">
    <property type="protein sequence ID" value="PRY29785.1"/>
    <property type="molecule type" value="Genomic_DNA"/>
</dbReference>
<dbReference type="RefSeq" id="WP_106140067.1">
    <property type="nucleotide sequence ID" value="NZ_PVTE01000025.1"/>
</dbReference>
<feature type="domain" description="Acb2/Tad1 hairpin" evidence="2">
    <location>
        <begin position="9"/>
        <end position="73"/>
    </location>
</feature>
<keyword evidence="4" id="KW-1185">Reference proteome</keyword>
<evidence type="ECO:0000259" key="2">
    <source>
        <dbReference type="Pfam" id="PF24729"/>
    </source>
</evidence>
<evidence type="ECO:0000313" key="3">
    <source>
        <dbReference type="EMBL" id="PRY29785.1"/>
    </source>
</evidence>
<sequence length="74" mass="7945">MEKTIGETRVRTAFNPSANGEVDQIKQKAAELINLIDGMRTEKPGIGGEFGRLKALALTSIEEGAMWAVKAATI</sequence>
<dbReference type="AlphaFoldDB" id="A0A2T0S8M9"/>